<dbReference type="Pfam" id="PF00440">
    <property type="entry name" value="TetR_N"/>
    <property type="match status" value="1"/>
</dbReference>
<accession>A0A3R9Q6N6</accession>
<dbReference type="AlphaFoldDB" id="A0A3R9Q6N6"/>
<keyword evidence="1" id="KW-0678">Repressor</keyword>
<dbReference type="RefSeq" id="WP_125554257.1">
    <property type="nucleotide sequence ID" value="NZ_RBVX01000002.1"/>
</dbReference>
<name>A0A3R9Q6N6_9BACI</name>
<dbReference type="EMBL" id="RBVX01000002">
    <property type="protein sequence ID" value="RSL34792.1"/>
    <property type="molecule type" value="Genomic_DNA"/>
</dbReference>
<evidence type="ECO:0000313" key="6">
    <source>
        <dbReference type="Proteomes" id="UP000275076"/>
    </source>
</evidence>
<dbReference type="InterPro" id="IPR050624">
    <property type="entry name" value="HTH-type_Tx_Regulator"/>
</dbReference>
<dbReference type="PROSITE" id="PS01081">
    <property type="entry name" value="HTH_TETR_1"/>
    <property type="match status" value="1"/>
</dbReference>
<evidence type="ECO:0000313" key="5">
    <source>
        <dbReference type="EMBL" id="RSL34792.1"/>
    </source>
</evidence>
<evidence type="ECO:0000256" key="1">
    <source>
        <dbReference type="ARBA" id="ARBA00022491"/>
    </source>
</evidence>
<keyword evidence="2 3" id="KW-0238">DNA-binding</keyword>
<dbReference type="PANTHER" id="PTHR43479:SF22">
    <property type="entry name" value="TRANSCRIPTIONAL REGULATOR, TETR FAMILY"/>
    <property type="match status" value="1"/>
</dbReference>
<evidence type="ECO:0000256" key="3">
    <source>
        <dbReference type="PROSITE-ProRule" id="PRU00335"/>
    </source>
</evidence>
<dbReference type="Proteomes" id="UP000275076">
    <property type="component" value="Unassembled WGS sequence"/>
</dbReference>
<proteinExistence type="predicted"/>
<feature type="DNA-binding region" description="H-T-H motif" evidence="3">
    <location>
        <begin position="25"/>
        <end position="44"/>
    </location>
</feature>
<dbReference type="InterPro" id="IPR023772">
    <property type="entry name" value="DNA-bd_HTH_TetR-type_CS"/>
</dbReference>
<evidence type="ECO:0000259" key="4">
    <source>
        <dbReference type="PROSITE" id="PS50977"/>
    </source>
</evidence>
<comment type="caution">
    <text evidence="5">The sequence shown here is derived from an EMBL/GenBank/DDBJ whole genome shotgun (WGS) entry which is preliminary data.</text>
</comment>
<keyword evidence="6" id="KW-1185">Reference proteome</keyword>
<feature type="domain" description="HTH tetR-type" evidence="4">
    <location>
        <begin position="2"/>
        <end position="62"/>
    </location>
</feature>
<sequence length="293" mass="33983">MSDRKTEIMETAINLFSDKGYHFTSVQEITDACGISKGAFYKHFASKESMMLALLQRHHDHLLQEANAYQFGYGLTAQDQLIRKLQVELERSVEYRSFFNVLFTEFLPNEYSEVNVKMKQIQYALRSWHERSLVEAFGDRVKPYLSDLTTIMEGIIKEYLMLMLWQQQKLSVKKLAEFIVQQLSVIVQHDQEIVPVLPADFSNTSNELEGKAAVQHEVESMLVEIKTKTADDETAADALKKQIETTEMLLKELQCDIPRSFLIEALTKYLSHYPSLRIESEKILALWKDWKGD</sequence>
<organism evidence="5 6">
    <name type="scientific">Salibacterium salarium</name>
    <dbReference type="NCBI Taxonomy" id="284579"/>
    <lineage>
        <taxon>Bacteria</taxon>
        <taxon>Bacillati</taxon>
        <taxon>Bacillota</taxon>
        <taxon>Bacilli</taxon>
        <taxon>Bacillales</taxon>
        <taxon>Bacillaceae</taxon>
    </lineage>
</organism>
<dbReference type="PANTHER" id="PTHR43479">
    <property type="entry name" value="ACREF/ENVCD OPERON REPRESSOR-RELATED"/>
    <property type="match status" value="1"/>
</dbReference>
<gene>
    <name evidence="5" type="ORF">D7Z54_02840</name>
</gene>
<dbReference type="GO" id="GO:0003677">
    <property type="term" value="F:DNA binding"/>
    <property type="evidence" value="ECO:0007669"/>
    <property type="project" value="UniProtKB-UniRule"/>
</dbReference>
<dbReference type="SUPFAM" id="SSF46689">
    <property type="entry name" value="Homeodomain-like"/>
    <property type="match status" value="1"/>
</dbReference>
<protein>
    <submittedName>
        <fullName evidence="5">TetR/AcrR family transcriptional regulator</fullName>
    </submittedName>
</protein>
<evidence type="ECO:0000256" key="2">
    <source>
        <dbReference type="ARBA" id="ARBA00023125"/>
    </source>
</evidence>
<reference evidence="5 6" key="1">
    <citation type="submission" date="2018-10" db="EMBL/GenBank/DDBJ databases">
        <title>Draft genome sequence of Bacillus salarius IM0101, isolated from a hypersaline soil in Inner Mongolia, China.</title>
        <authorList>
            <person name="Yamprayoonswat W."/>
            <person name="Boonvisut S."/>
            <person name="Jumpathong W."/>
            <person name="Sittihan S."/>
            <person name="Ruangsuj P."/>
            <person name="Wanthongcharoen S."/>
            <person name="Thongpramul N."/>
            <person name="Pimmason S."/>
            <person name="Yu B."/>
            <person name="Yasawong M."/>
        </authorList>
    </citation>
    <scope>NUCLEOTIDE SEQUENCE [LARGE SCALE GENOMIC DNA]</scope>
    <source>
        <strain evidence="5 6">IM0101</strain>
    </source>
</reference>
<dbReference type="OrthoDB" id="9812993at2"/>
<dbReference type="Gene3D" id="1.10.357.10">
    <property type="entry name" value="Tetracycline Repressor, domain 2"/>
    <property type="match status" value="1"/>
</dbReference>
<dbReference type="PROSITE" id="PS50977">
    <property type="entry name" value="HTH_TETR_2"/>
    <property type="match status" value="1"/>
</dbReference>
<dbReference type="PRINTS" id="PR00455">
    <property type="entry name" value="HTHTETR"/>
</dbReference>
<dbReference type="InterPro" id="IPR001647">
    <property type="entry name" value="HTH_TetR"/>
</dbReference>
<dbReference type="InterPro" id="IPR009057">
    <property type="entry name" value="Homeodomain-like_sf"/>
</dbReference>